<comment type="subcellular location">
    <subcellularLocation>
        <location evidence="1">Cell membrane</location>
        <topology evidence="1">Multi-pass membrane protein</topology>
    </subcellularLocation>
</comment>
<evidence type="ECO:0000256" key="1">
    <source>
        <dbReference type="ARBA" id="ARBA00004651"/>
    </source>
</evidence>
<gene>
    <name evidence="9" type="ORF">SAMN02745229_03560</name>
</gene>
<dbReference type="Proteomes" id="UP000184278">
    <property type="component" value="Unassembled WGS sequence"/>
</dbReference>
<feature type="transmembrane region" description="Helical" evidence="8">
    <location>
        <begin position="33"/>
        <end position="52"/>
    </location>
</feature>
<keyword evidence="5 8" id="KW-0812">Transmembrane</keyword>
<feature type="transmembrane region" description="Helical" evidence="8">
    <location>
        <begin position="6"/>
        <end position="21"/>
    </location>
</feature>
<keyword evidence="7 8" id="KW-0472">Membrane</keyword>
<dbReference type="OrthoDB" id="9798064at2"/>
<comment type="similarity">
    <text evidence="2">Belongs to the auxin efflux carrier (TC 2.A.69) family.</text>
</comment>
<accession>A0A1M6DP74</accession>
<dbReference type="RefSeq" id="WP_081373951.1">
    <property type="nucleotide sequence ID" value="NZ_FQXK01000039.1"/>
</dbReference>
<dbReference type="PANTHER" id="PTHR36838">
    <property type="entry name" value="AUXIN EFFLUX CARRIER FAMILY PROTEIN"/>
    <property type="match status" value="1"/>
</dbReference>
<dbReference type="PANTHER" id="PTHR36838:SF1">
    <property type="entry name" value="SLR1864 PROTEIN"/>
    <property type="match status" value="1"/>
</dbReference>
<dbReference type="GO" id="GO:0005886">
    <property type="term" value="C:plasma membrane"/>
    <property type="evidence" value="ECO:0007669"/>
    <property type="project" value="UniProtKB-SubCell"/>
</dbReference>
<protein>
    <recommendedName>
        <fullName evidence="11">Membrane transport protein</fullName>
    </recommendedName>
</protein>
<dbReference type="InterPro" id="IPR004776">
    <property type="entry name" value="Mem_transp_PIN-like"/>
</dbReference>
<evidence type="ECO:0000256" key="5">
    <source>
        <dbReference type="ARBA" id="ARBA00022692"/>
    </source>
</evidence>
<keyword evidence="4" id="KW-1003">Cell membrane</keyword>
<feature type="transmembrane region" description="Helical" evidence="8">
    <location>
        <begin position="158"/>
        <end position="178"/>
    </location>
</feature>
<evidence type="ECO:0000256" key="2">
    <source>
        <dbReference type="ARBA" id="ARBA00010145"/>
    </source>
</evidence>
<evidence type="ECO:0008006" key="11">
    <source>
        <dbReference type="Google" id="ProtNLM"/>
    </source>
</evidence>
<dbReference type="STRING" id="1121131.SAMN02745229_03560"/>
<feature type="transmembrane region" description="Helical" evidence="8">
    <location>
        <begin position="223"/>
        <end position="245"/>
    </location>
</feature>
<name>A0A1M6DP74_BUTFI</name>
<keyword evidence="3" id="KW-0813">Transport</keyword>
<feature type="transmembrane region" description="Helical" evidence="8">
    <location>
        <begin position="125"/>
        <end position="146"/>
    </location>
</feature>
<dbReference type="Gene3D" id="1.20.1530.20">
    <property type="match status" value="1"/>
</dbReference>
<sequence length="304" mass="33107">MLLLQQMIVLFIFMGIGFYCGKKGFISDSSAKTLSFIVVNIANPAMILNAGLSDEASIQGKELAFMFLLAIGVFAFLILLGYIIPPILRVPAEDIGPYKVMIIFNNIGFMGFPILQAAYGPQSLLYASLFLFPFNILIYTYGIACMRKNSQEKESFDLSKAVNVGTIACAVSLIIYIFGIPVPDFLKTTASSLSGLTGPLSMMVIGQSMINMKAKDMFGDVRLFIFSLIKLVAVPIVGIFILKLFITDELILNVCYIMLATPVASMAAMLAQQYDGDYKLASKGVALTTILSVITIPLVSLLIF</sequence>
<evidence type="ECO:0000256" key="7">
    <source>
        <dbReference type="ARBA" id="ARBA00023136"/>
    </source>
</evidence>
<proteinExistence type="inferred from homology"/>
<dbReference type="EMBL" id="FQXK01000039">
    <property type="protein sequence ID" value="SHI74975.1"/>
    <property type="molecule type" value="Genomic_DNA"/>
</dbReference>
<dbReference type="Pfam" id="PF03547">
    <property type="entry name" value="Mem_trans"/>
    <property type="match status" value="1"/>
</dbReference>
<keyword evidence="10" id="KW-1185">Reference proteome</keyword>
<organism evidence="9 10">
    <name type="scientific">Butyrivibrio fibrisolvens DSM 3071</name>
    <dbReference type="NCBI Taxonomy" id="1121131"/>
    <lineage>
        <taxon>Bacteria</taxon>
        <taxon>Bacillati</taxon>
        <taxon>Bacillota</taxon>
        <taxon>Clostridia</taxon>
        <taxon>Lachnospirales</taxon>
        <taxon>Lachnospiraceae</taxon>
        <taxon>Butyrivibrio</taxon>
    </lineage>
</organism>
<evidence type="ECO:0000313" key="9">
    <source>
        <dbReference type="EMBL" id="SHI74975.1"/>
    </source>
</evidence>
<evidence type="ECO:0000313" key="10">
    <source>
        <dbReference type="Proteomes" id="UP000184278"/>
    </source>
</evidence>
<keyword evidence="6 8" id="KW-1133">Transmembrane helix</keyword>
<reference evidence="10" key="1">
    <citation type="submission" date="2016-11" db="EMBL/GenBank/DDBJ databases">
        <authorList>
            <person name="Varghese N."/>
            <person name="Submissions S."/>
        </authorList>
    </citation>
    <scope>NUCLEOTIDE SEQUENCE [LARGE SCALE GENOMIC DNA]</scope>
    <source>
        <strain evidence="10">DSM 3071</strain>
    </source>
</reference>
<evidence type="ECO:0000256" key="4">
    <source>
        <dbReference type="ARBA" id="ARBA00022475"/>
    </source>
</evidence>
<evidence type="ECO:0000256" key="3">
    <source>
        <dbReference type="ARBA" id="ARBA00022448"/>
    </source>
</evidence>
<feature type="transmembrane region" description="Helical" evidence="8">
    <location>
        <begin position="251"/>
        <end position="272"/>
    </location>
</feature>
<evidence type="ECO:0000256" key="6">
    <source>
        <dbReference type="ARBA" id="ARBA00022989"/>
    </source>
</evidence>
<feature type="transmembrane region" description="Helical" evidence="8">
    <location>
        <begin position="64"/>
        <end position="88"/>
    </location>
</feature>
<dbReference type="AlphaFoldDB" id="A0A1M6DP74"/>
<feature type="transmembrane region" description="Helical" evidence="8">
    <location>
        <begin position="284"/>
        <end position="303"/>
    </location>
</feature>
<dbReference type="InterPro" id="IPR038770">
    <property type="entry name" value="Na+/solute_symporter_sf"/>
</dbReference>
<feature type="transmembrane region" description="Helical" evidence="8">
    <location>
        <begin position="100"/>
        <end position="119"/>
    </location>
</feature>
<evidence type="ECO:0000256" key="8">
    <source>
        <dbReference type="SAM" id="Phobius"/>
    </source>
</evidence>
<dbReference type="GO" id="GO:0055085">
    <property type="term" value="P:transmembrane transport"/>
    <property type="evidence" value="ECO:0007669"/>
    <property type="project" value="InterPro"/>
</dbReference>
<dbReference type="GeneID" id="89509746"/>